<proteinExistence type="predicted"/>
<name>A0A0P1A5Y8_PLAHL</name>
<keyword evidence="8" id="KW-0808">Transferase</keyword>
<dbReference type="EMBL" id="CCYD01000053">
    <property type="protein sequence ID" value="CEG35549.1"/>
    <property type="molecule type" value="Genomic_DNA"/>
</dbReference>
<feature type="transmembrane region" description="Helical" evidence="5">
    <location>
        <begin position="284"/>
        <end position="309"/>
    </location>
</feature>
<dbReference type="PANTHER" id="PTHR48056">
    <property type="entry name" value="LRR RECEPTOR-LIKE SERINE/THREONINE-PROTEIN KINASE-RELATED"/>
    <property type="match status" value="1"/>
</dbReference>
<dbReference type="InterPro" id="IPR001245">
    <property type="entry name" value="Ser-Thr/Tyr_kinase_cat_dom"/>
</dbReference>
<keyword evidence="3" id="KW-0547">Nucleotide-binding</keyword>
<keyword evidence="6" id="KW-0732">Signal</keyword>
<feature type="signal peptide" evidence="6">
    <location>
        <begin position="1"/>
        <end position="26"/>
    </location>
</feature>
<keyword evidence="1" id="KW-0433">Leucine-rich repeat</keyword>
<dbReference type="STRING" id="4781.A0A0P1A5Y8"/>
<dbReference type="Proteomes" id="UP000054928">
    <property type="component" value="Unassembled WGS sequence"/>
</dbReference>
<dbReference type="InterPro" id="IPR000719">
    <property type="entry name" value="Prot_kinase_dom"/>
</dbReference>
<dbReference type="Gene3D" id="1.10.510.10">
    <property type="entry name" value="Transferase(Phosphotransferase) domain 1"/>
    <property type="match status" value="1"/>
</dbReference>
<evidence type="ECO:0000259" key="7">
    <source>
        <dbReference type="PROSITE" id="PS50011"/>
    </source>
</evidence>
<evidence type="ECO:0000256" key="5">
    <source>
        <dbReference type="SAM" id="Phobius"/>
    </source>
</evidence>
<keyword evidence="5" id="KW-1133">Transmembrane helix</keyword>
<keyword evidence="5" id="KW-0472">Membrane</keyword>
<dbReference type="GeneID" id="36406479"/>
<evidence type="ECO:0000256" key="4">
    <source>
        <dbReference type="ARBA" id="ARBA00022840"/>
    </source>
</evidence>
<keyword evidence="8" id="KW-0418">Kinase</keyword>
<dbReference type="OrthoDB" id="4062651at2759"/>
<evidence type="ECO:0000313" key="9">
    <source>
        <dbReference type="Proteomes" id="UP000054928"/>
    </source>
</evidence>
<dbReference type="AlphaFoldDB" id="A0A0P1A5Y8"/>
<dbReference type="GO" id="GO:0005524">
    <property type="term" value="F:ATP binding"/>
    <property type="evidence" value="ECO:0007669"/>
    <property type="project" value="UniProtKB-KW"/>
</dbReference>
<dbReference type="Pfam" id="PF07714">
    <property type="entry name" value="PK_Tyr_Ser-Thr"/>
    <property type="match status" value="1"/>
</dbReference>
<dbReference type="PANTHER" id="PTHR48056:SF81">
    <property type="entry name" value="RECEPTOR PROTEIN-TYROSINE KINASE CEPR1"/>
    <property type="match status" value="1"/>
</dbReference>
<dbReference type="PROSITE" id="PS50011">
    <property type="entry name" value="PROTEIN_KINASE_DOM"/>
    <property type="match status" value="1"/>
</dbReference>
<dbReference type="SUPFAM" id="SSF52058">
    <property type="entry name" value="L domain-like"/>
    <property type="match status" value="1"/>
</dbReference>
<feature type="chain" id="PRO_5006058408" evidence="6">
    <location>
        <begin position="27"/>
        <end position="633"/>
    </location>
</feature>
<evidence type="ECO:0000313" key="8">
    <source>
        <dbReference type="EMBL" id="CEG35549.1"/>
    </source>
</evidence>
<dbReference type="Gene3D" id="3.80.10.10">
    <property type="entry name" value="Ribonuclease Inhibitor"/>
    <property type="match status" value="1"/>
</dbReference>
<evidence type="ECO:0000256" key="1">
    <source>
        <dbReference type="ARBA" id="ARBA00022614"/>
    </source>
</evidence>
<dbReference type="InterPro" id="IPR011009">
    <property type="entry name" value="Kinase-like_dom_sf"/>
</dbReference>
<evidence type="ECO:0000256" key="3">
    <source>
        <dbReference type="ARBA" id="ARBA00022741"/>
    </source>
</evidence>
<protein>
    <submittedName>
        <fullName evidence="8">Tkl protein kinase</fullName>
    </submittedName>
</protein>
<dbReference type="RefSeq" id="XP_024571918.1">
    <property type="nucleotide sequence ID" value="XM_024725414.1"/>
</dbReference>
<reference evidence="9" key="1">
    <citation type="submission" date="2014-09" db="EMBL/GenBank/DDBJ databases">
        <authorList>
            <person name="Sharma Rahul"/>
            <person name="Thines Marco"/>
        </authorList>
    </citation>
    <scope>NUCLEOTIDE SEQUENCE [LARGE SCALE GENOMIC DNA]</scope>
</reference>
<evidence type="ECO:0000256" key="2">
    <source>
        <dbReference type="ARBA" id="ARBA00022737"/>
    </source>
</evidence>
<dbReference type="OMA" id="TAMELHY"/>
<sequence>MRSTSRIFAVPIALLFISFLIVSTNASSFHVKVYNLHHRKENPHETLQSPFNVDLTGQRLTSWSELEGNLPSTIKNLNVSSNLLGEIAFTQTFKELESLTCSNASLTQLMVNATSLKRLTASNNRLTSFKSITLPSSIEELDISENQLSDWSDFNMPSDLQILNVSHNAFENISGWDLSLATNLVSIDLSSNKLTSVVGAIFPRNLARLDLSNNDIRAFEIRETDVAVLSKLTSFKMNELVQANCPTSGTRTIQIGNVQVCVISDSKLGIPDTRNERALDSEDYVIFASVVVSILVSLWFVVLLTAHAIQSRRHPAKETDSQRDTMLNSSFIPFRHLSSARNEDLPNDIRSDPDFLSLRIEPSNVMQVRTLAEGNFAILTLVYIGEMPAIIKKLVIHSPGQPSDKMRAFMSEIRVCAKLKHRRIVGFLGIMWRSLSDLAAVVEYAPNGNVAVFLKDKYLSRKTSPSTFMWINSLSDSPSKLSFALQASEALVYLHSFAPSIIHGHIKASSLLLGSTWEIKLDRIGYTFNLSSISITDRSWTAPEVLTNGKYDEKLDIYSFGVVMWELDRCKLPFSQKGSRRHNIDTSSCELKFRTDCPLDILEIAQKCLNDDPTDRPTAMEVYNSLRKVLSKV</sequence>
<dbReference type="SUPFAM" id="SSF56112">
    <property type="entry name" value="Protein kinase-like (PK-like)"/>
    <property type="match status" value="1"/>
</dbReference>
<feature type="domain" description="Protein kinase" evidence="7">
    <location>
        <begin position="365"/>
        <end position="630"/>
    </location>
</feature>
<keyword evidence="2" id="KW-0677">Repeat</keyword>
<keyword evidence="9" id="KW-1185">Reference proteome</keyword>
<evidence type="ECO:0000256" key="6">
    <source>
        <dbReference type="SAM" id="SignalP"/>
    </source>
</evidence>
<accession>A0A0P1A5Y8</accession>
<keyword evidence="4" id="KW-0067">ATP-binding</keyword>
<dbReference type="InterPro" id="IPR050647">
    <property type="entry name" value="Plant_LRR-RLKs"/>
</dbReference>
<organism evidence="8 9">
    <name type="scientific">Plasmopara halstedii</name>
    <name type="common">Downy mildew of sunflower</name>
    <dbReference type="NCBI Taxonomy" id="4781"/>
    <lineage>
        <taxon>Eukaryota</taxon>
        <taxon>Sar</taxon>
        <taxon>Stramenopiles</taxon>
        <taxon>Oomycota</taxon>
        <taxon>Peronosporomycetes</taxon>
        <taxon>Peronosporales</taxon>
        <taxon>Peronosporaceae</taxon>
        <taxon>Plasmopara</taxon>
    </lineage>
</organism>
<dbReference type="GO" id="GO:0004672">
    <property type="term" value="F:protein kinase activity"/>
    <property type="evidence" value="ECO:0007669"/>
    <property type="project" value="InterPro"/>
</dbReference>
<keyword evidence="5" id="KW-0812">Transmembrane</keyword>
<dbReference type="InterPro" id="IPR032675">
    <property type="entry name" value="LRR_dom_sf"/>
</dbReference>
<dbReference type="SMART" id="SM00364">
    <property type="entry name" value="LRR_BAC"/>
    <property type="match status" value="4"/>
</dbReference>